<reference evidence="1 2" key="1">
    <citation type="journal article" date="2014" name="Appl. Environ. Microbiol.">
        <title>Elucidation of insertion elements encoded on plasmids and in vitro construction of shuttle vectors from the toxic cyanobacterium Planktothrix.</title>
        <authorList>
            <person name="Christiansen G."/>
            <person name="Goesmann A."/>
            <person name="Kurmayer R."/>
        </authorList>
    </citation>
    <scope>NUCLEOTIDE SEQUENCE [LARGE SCALE GENOMIC DNA]</scope>
    <source>
        <strain evidence="1 2">NIVA-CYA 126/8</strain>
    </source>
</reference>
<dbReference type="HOGENOM" id="CLU_982446_0_0_3"/>
<keyword evidence="2" id="KW-1185">Reference proteome</keyword>
<dbReference type="Gene3D" id="3.30.460.40">
    <property type="match status" value="1"/>
</dbReference>
<accession>A0A073CK40</accession>
<evidence type="ECO:0000313" key="2">
    <source>
        <dbReference type="Proteomes" id="UP000027395"/>
    </source>
</evidence>
<dbReference type="EMBL" id="CM002803">
    <property type="protein sequence ID" value="KEI68526.1"/>
    <property type="molecule type" value="Genomic_DNA"/>
</dbReference>
<evidence type="ECO:0000313" key="1">
    <source>
        <dbReference type="EMBL" id="KEI68526.1"/>
    </source>
</evidence>
<dbReference type="Proteomes" id="UP000027395">
    <property type="component" value="Chromosome"/>
</dbReference>
<dbReference type="RefSeq" id="WP_026795576.1">
    <property type="nucleotide sequence ID" value="NZ_CM002803.1"/>
</dbReference>
<protein>
    <submittedName>
        <fullName evidence="1">Uncharacterized protein</fullName>
    </submittedName>
</protein>
<dbReference type="AlphaFoldDB" id="A0A073CK40"/>
<dbReference type="eggNOG" id="ENOG502Z98B">
    <property type="taxonomic scope" value="Bacteria"/>
</dbReference>
<dbReference type="SUPFAM" id="SSF81301">
    <property type="entry name" value="Nucleotidyltransferase"/>
    <property type="match status" value="1"/>
</dbReference>
<dbReference type="STRING" id="388467.A19Y_3791"/>
<proteinExistence type="predicted"/>
<dbReference type="InterPro" id="IPR043519">
    <property type="entry name" value="NT_sf"/>
</dbReference>
<name>A0A073CK40_PLAA1</name>
<dbReference type="PATRIC" id="fig|388467.6.peg.3737"/>
<sequence length="285" mass="32578">MTQIIPKFTIKPGYRPQSQDTTPEVDCLEFWLLKQRTPEQRLIMGSSINQNARRFSISCFRQRFSYLSKEQFSRKLAEAWLAEDCPHHYIPTGNEISWVQDSITLAEILHPILESLNIPYYITGGVAAIAYGEVRTTRDLDIVISISSQDLTLLILQLEAIGFYVSGVDDVVSGRMRILQVTHIETISRADLIMAENSEFEQIKFERRQQYKIPTGATVFLASAEDVILNKLYWRKSNQSEKQWRDVLGVLKVQGQCLDLAYLKLRAESLGLVEDLDQALIEAGF</sequence>
<organism evidence="1 2">
    <name type="scientific">Planktothrix agardhii (strain NIVA-CYA 126/8)</name>
    <dbReference type="NCBI Taxonomy" id="388467"/>
    <lineage>
        <taxon>Bacteria</taxon>
        <taxon>Bacillati</taxon>
        <taxon>Cyanobacteriota</taxon>
        <taxon>Cyanophyceae</taxon>
        <taxon>Oscillatoriophycideae</taxon>
        <taxon>Oscillatoriales</taxon>
        <taxon>Microcoleaceae</taxon>
        <taxon>Planktothrix</taxon>
    </lineage>
</organism>
<gene>
    <name evidence="1" type="ORF">A19Y_3791</name>
</gene>